<organism evidence="2 3">
    <name type="scientific">Acinetobacter johnsonii</name>
    <dbReference type="NCBI Taxonomy" id="40214"/>
    <lineage>
        <taxon>Bacteria</taxon>
        <taxon>Pseudomonadati</taxon>
        <taxon>Pseudomonadota</taxon>
        <taxon>Gammaproteobacteria</taxon>
        <taxon>Moraxellales</taxon>
        <taxon>Moraxellaceae</taxon>
        <taxon>Acinetobacter</taxon>
    </lineage>
</organism>
<dbReference type="AlphaFoldDB" id="A0AAV3VUI0"/>
<name>A0AAV3VUI0_ACIJO</name>
<dbReference type="Gene3D" id="3.10.450.50">
    <property type="match status" value="1"/>
</dbReference>
<dbReference type="Pfam" id="PF12680">
    <property type="entry name" value="SnoaL_2"/>
    <property type="match status" value="1"/>
</dbReference>
<dbReference type="InterPro" id="IPR037401">
    <property type="entry name" value="SnoaL-like"/>
</dbReference>
<dbReference type="Proteomes" id="UP000321274">
    <property type="component" value="Unassembled WGS sequence"/>
</dbReference>
<dbReference type="EMBL" id="BJUJ01000059">
    <property type="protein sequence ID" value="GEK44791.1"/>
    <property type="molecule type" value="Genomic_DNA"/>
</dbReference>
<dbReference type="SUPFAM" id="SSF54427">
    <property type="entry name" value="NTF2-like"/>
    <property type="match status" value="1"/>
</dbReference>
<protein>
    <recommendedName>
        <fullName evidence="1">SnoaL-like domain-containing protein</fullName>
    </recommendedName>
</protein>
<evidence type="ECO:0000259" key="1">
    <source>
        <dbReference type="Pfam" id="PF12680"/>
    </source>
</evidence>
<evidence type="ECO:0000313" key="3">
    <source>
        <dbReference type="Proteomes" id="UP000321274"/>
    </source>
</evidence>
<proteinExistence type="predicted"/>
<evidence type="ECO:0000313" key="2">
    <source>
        <dbReference type="EMBL" id="GEK44791.1"/>
    </source>
</evidence>
<reference evidence="2 3" key="1">
    <citation type="submission" date="2019-07" db="EMBL/GenBank/DDBJ databases">
        <title>Whole genome shotgun sequence of Acinetobacter johnsonii NBRC 102197.</title>
        <authorList>
            <person name="Hosoyama A."/>
            <person name="Uohara A."/>
            <person name="Ohji S."/>
            <person name="Ichikawa N."/>
        </authorList>
    </citation>
    <scope>NUCLEOTIDE SEQUENCE [LARGE SCALE GENOMIC DNA]</scope>
    <source>
        <strain evidence="2 3">NBRC 102197</strain>
    </source>
</reference>
<dbReference type="InterPro" id="IPR032710">
    <property type="entry name" value="NTF2-like_dom_sf"/>
</dbReference>
<gene>
    <name evidence="2" type="ORF">AJO04nite_20490</name>
</gene>
<accession>A0AAV3VUI0</accession>
<sequence>MNVIMIFKLELPNLNKKSQKKMTLTDIAICFSTGKFSRIQQHFSQTITWEIVGEQQLSGFDQVLKHCQSIEHYFTTVAHEFHIQAIHQTGHHVIVQGEAQFHNTQQTSRISACDVYTFNNLNQLAQIQSYCISIQ</sequence>
<comment type="caution">
    <text evidence="2">The sequence shown here is derived from an EMBL/GenBank/DDBJ whole genome shotgun (WGS) entry which is preliminary data.</text>
</comment>
<feature type="domain" description="SnoaL-like" evidence="1">
    <location>
        <begin position="30"/>
        <end position="120"/>
    </location>
</feature>